<dbReference type="InterPro" id="IPR002035">
    <property type="entry name" value="VWF_A"/>
</dbReference>
<keyword evidence="3" id="KW-0272">Extracellular matrix</keyword>
<dbReference type="Pfam" id="PF01391">
    <property type="entry name" value="Collagen"/>
    <property type="match status" value="2"/>
</dbReference>
<dbReference type="CDD" id="cd22629">
    <property type="entry name" value="Kunitz_collagen_alpha3_VI"/>
    <property type="match status" value="1"/>
</dbReference>
<dbReference type="FunFam" id="3.40.50.410:FF:000003">
    <property type="entry name" value="Collagen type VI alpha 3 chain"/>
    <property type="match status" value="6"/>
</dbReference>
<feature type="compositionally biased region" description="Gly residues" evidence="9">
    <location>
        <begin position="1403"/>
        <end position="1424"/>
    </location>
</feature>
<evidence type="ECO:0000256" key="10">
    <source>
        <dbReference type="SAM" id="Phobius"/>
    </source>
</evidence>
<keyword evidence="10" id="KW-1133">Transmembrane helix</keyword>
<dbReference type="InterPro" id="IPR036465">
    <property type="entry name" value="vWFA_dom_sf"/>
</dbReference>
<keyword evidence="10" id="KW-0812">Transmembrane</keyword>
<dbReference type="SUPFAM" id="SSF53300">
    <property type="entry name" value="vWA-like"/>
    <property type="match status" value="8"/>
</dbReference>
<dbReference type="Gene3D" id="3.40.50.410">
    <property type="entry name" value="von Willebrand factor, type A domain"/>
    <property type="match status" value="8"/>
</dbReference>
<name>A0A3N0Z806_ANAGA</name>
<dbReference type="GO" id="GO:0004867">
    <property type="term" value="F:serine-type endopeptidase inhibitor activity"/>
    <property type="evidence" value="ECO:0007669"/>
    <property type="project" value="InterPro"/>
</dbReference>
<dbReference type="FunFam" id="3.40.50.410:FF:000021">
    <property type="entry name" value="Collagen, type VI, alpha 3"/>
    <property type="match status" value="1"/>
</dbReference>
<dbReference type="PROSITE" id="PS00280">
    <property type="entry name" value="BPTI_KUNITZ_1"/>
    <property type="match status" value="2"/>
</dbReference>
<dbReference type="InterPro" id="IPR020901">
    <property type="entry name" value="Prtase_inh_Kunz-CS"/>
</dbReference>
<evidence type="ECO:0000256" key="7">
    <source>
        <dbReference type="ARBA" id="ARBA00023119"/>
    </source>
</evidence>
<feature type="domain" description="VWFA" evidence="11">
    <location>
        <begin position="1962"/>
        <end position="2171"/>
    </location>
</feature>
<keyword evidence="7 13" id="KW-0176">Collagen</keyword>
<dbReference type="Proteomes" id="UP000281406">
    <property type="component" value="Unassembled WGS sequence"/>
</dbReference>
<feature type="domain" description="VWFA" evidence="11">
    <location>
        <begin position="990"/>
        <end position="1166"/>
    </location>
</feature>
<feature type="region of interest" description="Disordered" evidence="9">
    <location>
        <begin position="1391"/>
        <end position="1676"/>
    </location>
</feature>
<evidence type="ECO:0000256" key="6">
    <source>
        <dbReference type="ARBA" id="ARBA00022889"/>
    </source>
</evidence>
<gene>
    <name evidence="13" type="ORF">DPX16_11668</name>
</gene>
<feature type="domain" description="VWFA" evidence="11">
    <location>
        <begin position="182"/>
        <end position="354"/>
    </location>
</feature>
<proteinExistence type="predicted"/>
<evidence type="ECO:0000259" key="11">
    <source>
        <dbReference type="PROSITE" id="PS50234"/>
    </source>
</evidence>
<evidence type="ECO:0000256" key="1">
    <source>
        <dbReference type="ARBA" id="ARBA00004498"/>
    </source>
</evidence>
<sequence>MREFVQRVVEQFNIEANRDRVSVVQYSRDAEVNFYLNTYSTKGEILNTVRGLRHRGGRPLNTGAALQYVRDSVFTASAGSRKQEGVPQILILLSGGRSSDNIDAPASALKESGILIFGIGTRNSSREVQRIANDPTYAQSIKEFSDLPSVQQQFISFFNNVLEEVKPTTPTVAAERRMTRRDVVFLLDGSDGTRSSFPAMRDFVERMVERLNVSENRDRVSVVQYSRDPEAHFYLNTYSRKEDVLDTLRGLRHKGGRPLNTGAALQYVRDNVFTASAGSRLIEGVPQLLILLSGGRSFDNVDTPASSLKELGVLIFGIGSRSSDSRELQKISHEPSYALSVNDFADLPSVQQQLFTNSNKVFVEATPITTTVIVESEGPKKDIVFVIDGSEGVGREFPIIQEFVRRVVENLNVGENKIRVGVVQYGDSPYADIYLNSHRTKEGVLNGIKELRQRGGRQRNLGRAIDFVGREVLVSGRGGRKQEGVPQFVVVVSGGKATDNIRPSATTLKQSGIVPFSIGTRDVSTQELQVTSYVPRFAYTVDDLPGLYTIQDTLITTLTELSSEELANLRPVYPTEVTISVPRGDKRDVVFLIDGTTKMRTEFPAIKDMVQRVVEKLDVGLDNVRVSVVQYSDDPKLEFLLNEYSTKEEVRQAIRRMRSKGGNQLNTGQALEYVSKTIYQRSAGSRVEEGVPQFLILVTGGKSNDDVSGPANQLKLSRVAPLAVGAHDADAEELKLISFSPGLTYTIRDFQQLPTVEQQLLTKVSTMTRDEISTPPIPKDPLNLGRKDIIFLIDGSESVGQSGVAHIRDFILKVVDQLDVRPDQVRVALVQYGERPKTEFSLNSHDNKQSVISAIKRLRHMGGRGSDLAEAIKYVIRNELQASAGVRLTQASQHLVVLTGGRSTSDVSTYGRILKGSRVNCIGIGAENADTKQLAQITTTSDDVLQVPTFPNLPNIQSKFIARLNGTIAEEPTTEPEEPYSGLPQPKAADIVFLVDGSINLGRDNFKEVMEFILNLIDLFFTERDKLQIGLAHYATDVTDVFYLNTYKNKDDIINAITRAEYKGGREIKTGNAIRHVQKTHFIKERGSRKDEGIPQILMVVTGGRSKDDSKTAALGLKASGVRIYAVGVGDIEDELNNLGSEATTVARASTFQELSELNEQILETLDDEVKGIGLCTGIKDPTKACKLDVLVGFDVAAQNIFAAQRSLESKMAAILQRITQIQPISCTSGQAPSIKVGMLAMDSASEPVQLDFTNRYTEILEPFRALRNRGPFVLNGATIKAYADRLKNQPTDSIKVVIHLTDGLDAQYNILKERVELMRLAGVSSFILVALERVPRFEDAVLLEFGRGFRYTRPLRVNLMDLDYELLEELDNIAERECCSVPCKCNGQRGDRGAVGVPGPKGQSGGQGFSGHPGDEGGPGERGPPGVNGTQGFQGCPGQRGVKGSRGYNGEKGEIGEIGLDGINGEEGTSGVAGPPGDRGNPGQRGPKGAKGQAGDVGQTGIRGDPGTPGSDNNQRGPKGDPGDAGPAGEPGVDGNKGGPGEPGRRGSDGRRGPPGQAGAAGRPGSDGLAGETGIGGPRGPAGPIGAPGIRGEDGNPGPRGPGGLPGPDGEKGRRGAIGRKGEPGEPGTKGVVGPLGPRGEPGEDGRDGFGVPGPKGRKGDEGFPGFPGPKGLKGPRGVGPAVCTFPFFHFISVFIVYFYLNVSTINDKKFLALQQCDLVKKIRDNCPCCYGAQECPLYPTELAFALDASDGVSRSAFNNMRDTVLRLVSDITIAESNCPRGARVALALYNNEVTTEIRFADTQKKRALVERVQGLQALQTRKQRSLETVMNFIAQNTFKRVRSGFLVRKVAVFFVNGAASITQEFSAAALRLYDAGISSVFLLNREDRQLTRALQVNNTALTQIIVLPSPGSAEYNNIIKKIMTCHICLDFCAPDPICGNIGRGVRVRDRRDPTTDLDIDMAFILDSSESTWPSIFLEIKQYLALMIEQLEMSPEPTSTTHHARVALVQHAPYEYLHNGSGIPISVAFGLTDHKSPSSVRSFLQDKVHQLEGGRALAAALEGTVEHVFEKAPHPRHLKVLVVLVTGPVELHEERIIRAATEVKCKGYFIVVMAVGKLFSAGDIRVLAQVASEPSDVFFKRVDRPSGFYDDHIQTFARLLPKYLGLENALYLSPEVTKKCQWYQSDQPHKVPFNLPQTEEKQQKHYGQQEVHDRKHKETGMEELHLVNVTSSGFSLQWLSGDSKATHEVTVTHLKDHSLVLRKNVTGSHLSITELEAAQTYHVVVNTHSSNGHVVSTYKGIVPTKSAHPKVLTVSDVMGIVPTAPLSKPETKSAEQKILNASEMIGLMSTAPLSKPEILNNFMDPCSLDFDTGLPCKDYQAKWYFDRKNGFCTQFWYGGCGGNDNRFETEADCLKLCMKTVAEHKASDEQVKAVLPPAPAPGALHSSVDICKLPKEEGSCAKFVLKWHYDPLSGNCTRFWYGGCGGNQNRFDTQDECEKACGKAGYNNCMGPWKWPGYLSFLLGGLQVNCPGSGVDNYTTVSMQLTITKADRMNYWEHPDS</sequence>
<evidence type="ECO:0000256" key="8">
    <source>
        <dbReference type="ARBA" id="ARBA00023157"/>
    </source>
</evidence>
<dbReference type="CDD" id="cd01450">
    <property type="entry name" value="vWFA_subfamily_ECM"/>
    <property type="match status" value="2"/>
</dbReference>
<feature type="transmembrane region" description="Helical" evidence="10">
    <location>
        <begin position="1680"/>
        <end position="1702"/>
    </location>
</feature>
<dbReference type="PROSITE" id="PS50279">
    <property type="entry name" value="BPTI_KUNITZ_2"/>
    <property type="match status" value="2"/>
</dbReference>
<evidence type="ECO:0000313" key="13">
    <source>
        <dbReference type="EMBL" id="ROL54493.1"/>
    </source>
</evidence>
<evidence type="ECO:0000256" key="2">
    <source>
        <dbReference type="ARBA" id="ARBA00022525"/>
    </source>
</evidence>
<evidence type="ECO:0000256" key="4">
    <source>
        <dbReference type="ARBA" id="ARBA00022729"/>
    </source>
</evidence>
<evidence type="ECO:0000256" key="3">
    <source>
        <dbReference type="ARBA" id="ARBA00022530"/>
    </source>
</evidence>
<dbReference type="PROSITE" id="PS50234">
    <property type="entry name" value="VWFA"/>
    <property type="match status" value="8"/>
</dbReference>
<accession>A0A3N0Z806</accession>
<dbReference type="FunFam" id="4.10.410.10:FF:000040">
    <property type="entry name" value="Serine protease inhibitor, putative"/>
    <property type="match status" value="1"/>
</dbReference>
<keyword evidence="14" id="KW-1185">Reference proteome</keyword>
<keyword evidence="10" id="KW-0472">Membrane</keyword>
<dbReference type="SUPFAM" id="SSF57362">
    <property type="entry name" value="BPTI-like"/>
    <property type="match status" value="2"/>
</dbReference>
<dbReference type="InterPro" id="IPR052229">
    <property type="entry name" value="Collagen-VI/PIF"/>
</dbReference>
<evidence type="ECO:0000256" key="9">
    <source>
        <dbReference type="SAM" id="MobiDB-lite"/>
    </source>
</evidence>
<feature type="domain" description="VWFA" evidence="11">
    <location>
        <begin position="788"/>
        <end position="964"/>
    </location>
</feature>
<dbReference type="CDD" id="cd22635">
    <property type="entry name" value="Kunitz_papilin"/>
    <property type="match status" value="1"/>
</dbReference>
<keyword evidence="8" id="KW-1015">Disulfide bond</keyword>
<dbReference type="Pfam" id="PF00014">
    <property type="entry name" value="Kunitz_BPTI"/>
    <property type="match status" value="2"/>
</dbReference>
<dbReference type="EMBL" id="RJVU01006614">
    <property type="protein sequence ID" value="ROL54493.1"/>
    <property type="molecule type" value="Genomic_DNA"/>
</dbReference>
<keyword evidence="5" id="KW-0677">Repeat</keyword>
<keyword evidence="2" id="KW-0964">Secreted</keyword>
<dbReference type="SMART" id="SM00327">
    <property type="entry name" value="VWA"/>
    <property type="match status" value="8"/>
</dbReference>
<feature type="domain" description="BPTI/Kunitz inhibitor" evidence="12">
    <location>
        <begin position="2452"/>
        <end position="2502"/>
    </location>
</feature>
<dbReference type="PANTHER" id="PTHR22588">
    <property type="entry name" value="VWFA DOMAIN-CONTAINING PROTEIN"/>
    <property type="match status" value="1"/>
</dbReference>
<feature type="domain" description="VWFA" evidence="11">
    <location>
        <begin position="1743"/>
        <end position="1924"/>
    </location>
</feature>
<feature type="compositionally biased region" description="Gly residues" evidence="9">
    <location>
        <begin position="1572"/>
        <end position="1581"/>
    </location>
</feature>
<reference evidence="13 14" key="1">
    <citation type="submission" date="2018-10" db="EMBL/GenBank/DDBJ databases">
        <title>Genome assembly for a Yunnan-Guizhou Plateau 3E fish, Anabarilius grahami (Regan), and its evolutionary and genetic applications.</title>
        <authorList>
            <person name="Jiang W."/>
        </authorList>
    </citation>
    <scope>NUCLEOTIDE SEQUENCE [LARGE SCALE GENOMIC DNA]</scope>
    <source>
        <strain evidence="13">AG-KIZ</strain>
        <tissue evidence="13">Muscle</tissue>
    </source>
</reference>
<evidence type="ECO:0000256" key="5">
    <source>
        <dbReference type="ARBA" id="ARBA00022737"/>
    </source>
</evidence>
<dbReference type="SMART" id="SM00131">
    <property type="entry name" value="KU"/>
    <property type="match status" value="2"/>
</dbReference>
<comment type="caution">
    <text evidence="13">The sequence shown here is derived from an EMBL/GenBank/DDBJ whole genome shotgun (WGS) entry which is preliminary data.</text>
</comment>
<dbReference type="Gene3D" id="4.10.410.10">
    <property type="entry name" value="Pancreatic trypsin inhibitor Kunitz domain"/>
    <property type="match status" value="2"/>
</dbReference>
<organism evidence="13 14">
    <name type="scientific">Anabarilius grahami</name>
    <name type="common">Kanglang fish</name>
    <name type="synonym">Barilius grahami</name>
    <dbReference type="NCBI Taxonomy" id="495550"/>
    <lineage>
        <taxon>Eukaryota</taxon>
        <taxon>Metazoa</taxon>
        <taxon>Chordata</taxon>
        <taxon>Craniata</taxon>
        <taxon>Vertebrata</taxon>
        <taxon>Euteleostomi</taxon>
        <taxon>Actinopterygii</taxon>
        <taxon>Neopterygii</taxon>
        <taxon>Teleostei</taxon>
        <taxon>Ostariophysi</taxon>
        <taxon>Cypriniformes</taxon>
        <taxon>Xenocyprididae</taxon>
        <taxon>Xenocypridinae</taxon>
        <taxon>Xenocypridinae incertae sedis</taxon>
        <taxon>Anabarilius</taxon>
    </lineage>
</organism>
<protein>
    <submittedName>
        <fullName evidence="13">Collagen alpha-3(VI) chain</fullName>
    </submittedName>
</protein>
<dbReference type="FunFam" id="4.10.410.10:FF:000020">
    <property type="entry name" value="Collagen, type VI, alpha 3"/>
    <property type="match status" value="1"/>
</dbReference>
<feature type="compositionally biased region" description="Basic and acidic residues" evidence="9">
    <location>
        <begin position="1610"/>
        <end position="1625"/>
    </location>
</feature>
<dbReference type="FunFam" id="3.40.50.410:FF:000016">
    <property type="entry name" value="Collagen type VI alpha 3 chain"/>
    <property type="match status" value="1"/>
</dbReference>
<dbReference type="InterPro" id="IPR008160">
    <property type="entry name" value="Collagen"/>
</dbReference>
<feature type="domain" description="VWFA" evidence="11">
    <location>
        <begin position="1"/>
        <end position="161"/>
    </location>
</feature>
<keyword evidence="6" id="KW-0130">Cell adhesion</keyword>
<dbReference type="Pfam" id="PF00092">
    <property type="entry name" value="VWA"/>
    <property type="match status" value="8"/>
</dbReference>
<feature type="compositionally biased region" description="Low complexity" evidence="9">
    <location>
        <begin position="1525"/>
        <end position="1535"/>
    </location>
</feature>
<dbReference type="GO" id="GO:0005581">
    <property type="term" value="C:collagen trimer"/>
    <property type="evidence" value="ECO:0007669"/>
    <property type="project" value="UniProtKB-KW"/>
</dbReference>
<feature type="domain" description="VWFA" evidence="11">
    <location>
        <begin position="588"/>
        <end position="764"/>
    </location>
</feature>
<feature type="domain" description="BPTI/Kunitz inhibitor" evidence="12">
    <location>
        <begin position="2367"/>
        <end position="2418"/>
    </location>
</feature>
<keyword evidence="4" id="KW-0732">Signal</keyword>
<feature type="compositionally biased region" description="Low complexity" evidence="9">
    <location>
        <begin position="1555"/>
        <end position="1565"/>
    </location>
</feature>
<dbReference type="InterPro" id="IPR002223">
    <property type="entry name" value="Kunitz_BPTI"/>
</dbReference>
<comment type="subcellular location">
    <subcellularLocation>
        <location evidence="1">Secreted</location>
        <location evidence="1">Extracellular space</location>
        <location evidence="1">Extracellular matrix</location>
    </subcellularLocation>
</comment>
<dbReference type="PANTHER" id="PTHR22588:SF21">
    <property type="entry name" value="COLLAGEN TYPE VI ALPHA 3 CHAIN"/>
    <property type="match status" value="1"/>
</dbReference>
<dbReference type="GO" id="GO:0007155">
    <property type="term" value="P:cell adhesion"/>
    <property type="evidence" value="ECO:0007669"/>
    <property type="project" value="UniProtKB-KW"/>
</dbReference>
<feature type="compositionally biased region" description="Basic and acidic residues" evidence="9">
    <location>
        <begin position="1544"/>
        <end position="1553"/>
    </location>
</feature>
<dbReference type="OrthoDB" id="6132182at2759"/>
<dbReference type="InterPro" id="IPR036880">
    <property type="entry name" value="Kunitz_BPTI_sf"/>
</dbReference>
<dbReference type="PRINTS" id="PR00453">
    <property type="entry name" value="VWFADOMAIN"/>
</dbReference>
<dbReference type="GO" id="GO:0030020">
    <property type="term" value="F:extracellular matrix structural constituent conferring tensile strength"/>
    <property type="evidence" value="ECO:0007669"/>
    <property type="project" value="TreeGrafter"/>
</dbReference>
<feature type="domain" description="VWFA" evidence="11">
    <location>
        <begin position="382"/>
        <end position="558"/>
    </location>
</feature>
<evidence type="ECO:0000259" key="12">
    <source>
        <dbReference type="PROSITE" id="PS50279"/>
    </source>
</evidence>
<dbReference type="PRINTS" id="PR00759">
    <property type="entry name" value="BASICPTASE"/>
</dbReference>
<evidence type="ECO:0000313" key="14">
    <source>
        <dbReference type="Proteomes" id="UP000281406"/>
    </source>
</evidence>